<evidence type="ECO:0000259" key="2">
    <source>
        <dbReference type="Pfam" id="PF20153"/>
    </source>
</evidence>
<keyword evidence="4" id="KW-1185">Reference proteome</keyword>
<dbReference type="AlphaFoldDB" id="A0AA39KEU0"/>
<dbReference type="Proteomes" id="UP001175211">
    <property type="component" value="Unassembled WGS sequence"/>
</dbReference>
<evidence type="ECO:0000313" key="3">
    <source>
        <dbReference type="EMBL" id="KAK0458591.1"/>
    </source>
</evidence>
<feature type="compositionally biased region" description="Low complexity" evidence="1">
    <location>
        <begin position="54"/>
        <end position="72"/>
    </location>
</feature>
<protein>
    <recommendedName>
        <fullName evidence="2">DUF6535 domain-containing protein</fullName>
    </recommendedName>
</protein>
<evidence type="ECO:0000256" key="1">
    <source>
        <dbReference type="SAM" id="MobiDB-lite"/>
    </source>
</evidence>
<organism evidence="3 4">
    <name type="scientific">Armillaria tabescens</name>
    <name type="common">Ringless honey mushroom</name>
    <name type="synonym">Agaricus tabescens</name>
    <dbReference type="NCBI Taxonomy" id="1929756"/>
    <lineage>
        <taxon>Eukaryota</taxon>
        <taxon>Fungi</taxon>
        <taxon>Dikarya</taxon>
        <taxon>Basidiomycota</taxon>
        <taxon>Agaricomycotina</taxon>
        <taxon>Agaricomycetes</taxon>
        <taxon>Agaricomycetidae</taxon>
        <taxon>Agaricales</taxon>
        <taxon>Marasmiineae</taxon>
        <taxon>Physalacriaceae</taxon>
        <taxon>Desarmillaria</taxon>
    </lineage>
</organism>
<gene>
    <name evidence="3" type="ORF">EV420DRAFT_1543320</name>
</gene>
<feature type="domain" description="DUF6535" evidence="2">
    <location>
        <begin position="4"/>
        <end position="64"/>
    </location>
</feature>
<dbReference type="InterPro" id="IPR045338">
    <property type="entry name" value="DUF6535"/>
</dbReference>
<evidence type="ECO:0000313" key="4">
    <source>
        <dbReference type="Proteomes" id="UP001175211"/>
    </source>
</evidence>
<comment type="caution">
    <text evidence="3">The sequence shown here is derived from an EMBL/GenBank/DDBJ whole genome shotgun (WGS) entry which is preliminary data.</text>
</comment>
<accession>A0AA39KEU0</accession>
<dbReference type="RefSeq" id="XP_060330861.1">
    <property type="nucleotide sequence ID" value="XM_060473199.1"/>
</dbReference>
<sequence length="72" mass="7637">MSKTGLFSAVVTTFVAQTYQNLQANYTAMSASLLFELVVVQHAITNGSSVEAISSSPLNPTLSSLPLPRMFG</sequence>
<dbReference type="EMBL" id="JAUEPS010000017">
    <property type="protein sequence ID" value="KAK0458591.1"/>
    <property type="molecule type" value="Genomic_DNA"/>
</dbReference>
<proteinExistence type="predicted"/>
<dbReference type="Pfam" id="PF20153">
    <property type="entry name" value="DUF6535"/>
    <property type="match status" value="1"/>
</dbReference>
<dbReference type="GeneID" id="85356747"/>
<feature type="region of interest" description="Disordered" evidence="1">
    <location>
        <begin position="52"/>
        <end position="72"/>
    </location>
</feature>
<reference evidence="3" key="1">
    <citation type="submission" date="2023-06" db="EMBL/GenBank/DDBJ databases">
        <authorList>
            <consortium name="Lawrence Berkeley National Laboratory"/>
            <person name="Ahrendt S."/>
            <person name="Sahu N."/>
            <person name="Indic B."/>
            <person name="Wong-Bajracharya J."/>
            <person name="Merenyi Z."/>
            <person name="Ke H.-M."/>
            <person name="Monk M."/>
            <person name="Kocsube S."/>
            <person name="Drula E."/>
            <person name="Lipzen A."/>
            <person name="Balint B."/>
            <person name="Henrissat B."/>
            <person name="Andreopoulos B."/>
            <person name="Martin F.M."/>
            <person name="Harder C.B."/>
            <person name="Rigling D."/>
            <person name="Ford K.L."/>
            <person name="Foster G.D."/>
            <person name="Pangilinan J."/>
            <person name="Papanicolaou A."/>
            <person name="Barry K."/>
            <person name="LaButti K."/>
            <person name="Viragh M."/>
            <person name="Koriabine M."/>
            <person name="Yan M."/>
            <person name="Riley R."/>
            <person name="Champramary S."/>
            <person name="Plett K.L."/>
            <person name="Tsai I.J."/>
            <person name="Slot J."/>
            <person name="Sipos G."/>
            <person name="Plett J."/>
            <person name="Nagy L.G."/>
            <person name="Grigoriev I.V."/>
        </authorList>
    </citation>
    <scope>NUCLEOTIDE SEQUENCE</scope>
    <source>
        <strain evidence="3">CCBAS 213</strain>
    </source>
</reference>
<name>A0AA39KEU0_ARMTA</name>